<sequence>MAVEGEVNLILPFRHRPVCSDSKMSYRASQNPHLFGCEHGIRAVCISKEMLRKAFFVAATVHLTVCVSLPQCLCSVPTLTLYPSVPITVIFRSQSGMQPICLTTVENSTSSHLDMALECTYNLSSLSPHIRNASSSAKQCRAVRLKGRRHPNEKESSRTAVN</sequence>
<dbReference type="AlphaFoldDB" id="A0AAN7XU85"/>
<accession>A0AAN7XU85</accession>
<name>A0AAN7XU85_ELEMC</name>
<proteinExistence type="predicted"/>
<dbReference type="EMBL" id="JAUZQC010000008">
    <property type="protein sequence ID" value="KAK5867054.1"/>
    <property type="molecule type" value="Genomic_DNA"/>
</dbReference>
<keyword evidence="2" id="KW-1185">Reference proteome</keyword>
<protein>
    <submittedName>
        <fullName evidence="1">Uncharacterized protein</fullName>
    </submittedName>
</protein>
<comment type="caution">
    <text evidence="1">The sequence shown here is derived from an EMBL/GenBank/DDBJ whole genome shotgun (WGS) entry which is preliminary data.</text>
</comment>
<evidence type="ECO:0000313" key="2">
    <source>
        <dbReference type="Proteomes" id="UP001346869"/>
    </source>
</evidence>
<reference evidence="1 2" key="2">
    <citation type="journal article" date="2023" name="Mol. Biol. Evol.">
        <title>Genomics of Secondarily Temperate Adaptation in the Only Non-Antarctic Icefish.</title>
        <authorList>
            <person name="Rivera-Colon A.G."/>
            <person name="Rayamajhi N."/>
            <person name="Minhas B.F."/>
            <person name="Madrigal G."/>
            <person name="Bilyk K.T."/>
            <person name="Yoon V."/>
            <person name="Hune M."/>
            <person name="Gregory S."/>
            <person name="Cheng C.H.C."/>
            <person name="Catchen J.M."/>
        </authorList>
    </citation>
    <scope>NUCLEOTIDE SEQUENCE [LARGE SCALE GENOMIC DNA]</scope>
    <source>
        <strain evidence="1">JMC-PN-2008</strain>
    </source>
</reference>
<dbReference type="Proteomes" id="UP001346869">
    <property type="component" value="Unassembled WGS sequence"/>
</dbReference>
<evidence type="ECO:0000313" key="1">
    <source>
        <dbReference type="EMBL" id="KAK5867054.1"/>
    </source>
</evidence>
<organism evidence="1 2">
    <name type="scientific">Eleginops maclovinus</name>
    <name type="common">Patagonian blennie</name>
    <name type="synonym">Eleginus maclovinus</name>
    <dbReference type="NCBI Taxonomy" id="56733"/>
    <lineage>
        <taxon>Eukaryota</taxon>
        <taxon>Metazoa</taxon>
        <taxon>Chordata</taxon>
        <taxon>Craniata</taxon>
        <taxon>Vertebrata</taxon>
        <taxon>Euteleostomi</taxon>
        <taxon>Actinopterygii</taxon>
        <taxon>Neopterygii</taxon>
        <taxon>Teleostei</taxon>
        <taxon>Neoteleostei</taxon>
        <taxon>Acanthomorphata</taxon>
        <taxon>Eupercaria</taxon>
        <taxon>Perciformes</taxon>
        <taxon>Notothenioidei</taxon>
        <taxon>Eleginopidae</taxon>
        <taxon>Eleginops</taxon>
    </lineage>
</organism>
<gene>
    <name evidence="1" type="ORF">PBY51_011573</name>
</gene>
<reference evidence="1 2" key="1">
    <citation type="journal article" date="2023" name="Genes (Basel)">
        <title>Chromosome-Level Genome Assembly and Circadian Gene Repertoire of the Patagonia Blennie Eleginops maclovinus-The Closest Ancestral Proxy of Antarctic Cryonotothenioids.</title>
        <authorList>
            <person name="Cheng C.C."/>
            <person name="Rivera-Colon A.G."/>
            <person name="Minhas B.F."/>
            <person name="Wilson L."/>
            <person name="Rayamajhi N."/>
            <person name="Vargas-Chacoff L."/>
            <person name="Catchen J.M."/>
        </authorList>
    </citation>
    <scope>NUCLEOTIDE SEQUENCE [LARGE SCALE GENOMIC DNA]</scope>
    <source>
        <strain evidence="1">JMC-PN-2008</strain>
    </source>
</reference>